<dbReference type="KEGG" id="smon:AWR27_01570"/>
<dbReference type="GO" id="GO:0019867">
    <property type="term" value="C:outer membrane"/>
    <property type="evidence" value="ECO:0007669"/>
    <property type="project" value="InterPro"/>
</dbReference>
<evidence type="ECO:0000256" key="2">
    <source>
        <dbReference type="ARBA" id="ARBA00023136"/>
    </source>
</evidence>
<accession>A0A1P9WRZ9</accession>
<dbReference type="RefSeq" id="WP_077129574.1">
    <property type="nucleotide sequence ID" value="NZ_CP014263.1"/>
</dbReference>
<keyword evidence="5" id="KW-1185">Reference proteome</keyword>
<dbReference type="InterPro" id="IPR000184">
    <property type="entry name" value="Bac_surfAg_D15"/>
</dbReference>
<gene>
    <name evidence="4" type="ORF">AWR27_01570</name>
</gene>
<dbReference type="OrthoDB" id="9771071at2"/>
<evidence type="ECO:0000259" key="3">
    <source>
        <dbReference type="Pfam" id="PF01103"/>
    </source>
</evidence>
<name>A0A1P9WRZ9_9BACT</name>
<organism evidence="4 5">
    <name type="scientific">Spirosoma montaniterrae</name>
    <dbReference type="NCBI Taxonomy" id="1178516"/>
    <lineage>
        <taxon>Bacteria</taxon>
        <taxon>Pseudomonadati</taxon>
        <taxon>Bacteroidota</taxon>
        <taxon>Cytophagia</taxon>
        <taxon>Cytophagales</taxon>
        <taxon>Cytophagaceae</taxon>
        <taxon>Spirosoma</taxon>
    </lineage>
</organism>
<keyword evidence="2" id="KW-0472">Membrane</keyword>
<evidence type="ECO:0000313" key="5">
    <source>
        <dbReference type="Proteomes" id="UP000187941"/>
    </source>
</evidence>
<dbReference type="EMBL" id="CP014263">
    <property type="protein sequence ID" value="AQG78152.1"/>
    <property type="molecule type" value="Genomic_DNA"/>
</dbReference>
<reference evidence="4 5" key="1">
    <citation type="submission" date="2016-01" db="EMBL/GenBank/DDBJ databases">
        <authorList>
            <person name="Oliw E.H."/>
        </authorList>
    </citation>
    <scope>NUCLEOTIDE SEQUENCE [LARGE SCALE GENOMIC DNA]</scope>
    <source>
        <strain evidence="4 5">DY10</strain>
    </source>
</reference>
<dbReference type="AlphaFoldDB" id="A0A1P9WRZ9"/>
<dbReference type="Gene3D" id="2.40.160.50">
    <property type="entry name" value="membrane protein fhac: a member of the omp85/tpsb transporter family"/>
    <property type="match status" value="1"/>
</dbReference>
<dbReference type="Proteomes" id="UP000187941">
    <property type="component" value="Chromosome"/>
</dbReference>
<feature type="domain" description="Bacterial surface antigen (D15)" evidence="3">
    <location>
        <begin position="90"/>
        <end position="361"/>
    </location>
</feature>
<evidence type="ECO:0000313" key="4">
    <source>
        <dbReference type="EMBL" id="AQG78152.1"/>
    </source>
</evidence>
<evidence type="ECO:0000256" key="1">
    <source>
        <dbReference type="ARBA" id="ARBA00004370"/>
    </source>
</evidence>
<comment type="subcellular location">
    <subcellularLocation>
        <location evidence="1">Membrane</location>
    </subcellularLocation>
</comment>
<protein>
    <recommendedName>
        <fullName evidence="3">Bacterial surface antigen (D15) domain-containing protein</fullName>
    </recommendedName>
</protein>
<proteinExistence type="predicted"/>
<dbReference type="Pfam" id="PF01103">
    <property type="entry name" value="Omp85"/>
    <property type="match status" value="1"/>
</dbReference>
<sequence length="361" mass="41225">MKTFVILLISSGPLLAQSDSLQQPYRSEFAWAPIFGVSPETSFLLGANGKKLFKPRNAGSDVRTSFAQLTAFYTLRRQFVTVGEYNVFTKAERWNLVGSIRYTSFPFYYFGIGNQTRREDRERYDSKSFSFNHQFLYRLGGKWFVGAGYQYMNLFDFSQKDGGLLDSKRPPGWNGSVSSGFLFTLRHDNRNSILNAYRGWYLDLNYNPNRQALGSTFDYEKLRIDARKYWSLNPQNPYKNVIAAQIFSEFSAGNTPFTDLSLLGSSMIMRGYFTGRFRDNHFIATQAEYRRTINNWLGVVAWLGAGSVASELNQFSFSGLKPNAGAGIRFKIIPKENLNLRFDYGVGQGTSNFYIQLAEAF</sequence>
<dbReference type="STRING" id="1178516.AWR27_01570"/>